<proteinExistence type="predicted"/>
<dbReference type="PANTHER" id="PTHR24060">
    <property type="entry name" value="METABOTROPIC GLUTAMATE RECEPTOR"/>
    <property type="match status" value="1"/>
</dbReference>
<evidence type="ECO:0000259" key="9">
    <source>
        <dbReference type="PROSITE" id="PS50259"/>
    </source>
</evidence>
<feature type="transmembrane region" description="Helical" evidence="8">
    <location>
        <begin position="457"/>
        <end position="483"/>
    </location>
</feature>
<sequence>MCSALLPLLSTAEVEFMFETTRSDVVRDERDGGRIRGIRNRENKTFVLGALFPLHLHSPNSEGPPCGEPRKARGAERVEAVLYAIDIINADSNLLPGVELGYDIRDTCLSETVGLDEAIDLIITGSDLVIESCDVTGGAANSTAYAVAPTSGIIGAAGSRVSVPIASLGRLFETPQISYASTSPLLSDRTRYSYFSSHRPTGRPTKDTYGSSGINEFVNVSAENRICIDLRRGIPPSFSGNDFDNLVADLGNSRANVMVFFATQDSVREVLTRVNANDTLRRKFTWIASDGWAHSIDVIHLFNDTAVGVFGVTPLTEYLGSVLGSYEVLNYQASFSSTGDITGYQLRTVGSWVNGELTIIVDDTELQFGLNSDDSLRREPIESQCGGCSPGMYIREIPGACCAICEPCLGANYSSEPSSKQCNTCLSTGDMWGNNPFSGSNSCVTIPETSAMYSDPWAIPSLIIACIGVLCVAATAVIFGVYWKTPVIKSSSREQMILLLIGVSCSFILPFFYVAPPSIPICLVNRLGIWFCYSLMFAALAVKAQRVARIFYGVKRNIHYKPRFATPIYQVIFTLIIVAIQMIPIIISVAIVHPDVLRTLRYDRDSEVATILGVFSFKFPKNFNEAKYISFCTFSLLVVWVGLIPTYFTTESQPEIQNAAISLFITMSAFGVLCFIFGPKLFIVVFRPDKNYATTQHTKKDTENGTQEKQSHLSTSKFESD</sequence>
<evidence type="ECO:0000313" key="11">
    <source>
        <dbReference type="Proteomes" id="UP001174909"/>
    </source>
</evidence>
<keyword evidence="6" id="KW-0325">Glycoprotein</keyword>
<evidence type="ECO:0000256" key="6">
    <source>
        <dbReference type="ARBA" id="ARBA00023180"/>
    </source>
</evidence>
<feature type="transmembrane region" description="Helical" evidence="8">
    <location>
        <begin position="628"/>
        <end position="648"/>
    </location>
</feature>
<dbReference type="GO" id="GO:0016020">
    <property type="term" value="C:membrane"/>
    <property type="evidence" value="ECO:0007669"/>
    <property type="project" value="UniProtKB-SubCell"/>
</dbReference>
<keyword evidence="5 10" id="KW-0675">Receptor</keyword>
<evidence type="ECO:0000256" key="7">
    <source>
        <dbReference type="SAM" id="MobiDB-lite"/>
    </source>
</evidence>
<keyword evidence="2 8" id="KW-0812">Transmembrane</keyword>
<evidence type="ECO:0000256" key="4">
    <source>
        <dbReference type="ARBA" id="ARBA00023136"/>
    </source>
</evidence>
<organism evidence="10 11">
    <name type="scientific">Geodia barretti</name>
    <name type="common">Barrett's horny sponge</name>
    <dbReference type="NCBI Taxonomy" id="519541"/>
    <lineage>
        <taxon>Eukaryota</taxon>
        <taxon>Metazoa</taxon>
        <taxon>Porifera</taxon>
        <taxon>Demospongiae</taxon>
        <taxon>Heteroscleromorpha</taxon>
        <taxon>Tetractinellida</taxon>
        <taxon>Astrophorina</taxon>
        <taxon>Geodiidae</taxon>
        <taxon>Geodia</taxon>
    </lineage>
</organism>
<dbReference type="Pfam" id="PF00003">
    <property type="entry name" value="7tm_3"/>
    <property type="match status" value="1"/>
</dbReference>
<evidence type="ECO:0000256" key="8">
    <source>
        <dbReference type="SAM" id="Phobius"/>
    </source>
</evidence>
<dbReference type="PROSITE" id="PS50259">
    <property type="entry name" value="G_PROTEIN_RECEP_F3_4"/>
    <property type="match status" value="1"/>
</dbReference>
<dbReference type="Gene3D" id="3.40.50.2300">
    <property type="match status" value="2"/>
</dbReference>
<feature type="transmembrane region" description="Helical" evidence="8">
    <location>
        <begin position="660"/>
        <end position="678"/>
    </location>
</feature>
<dbReference type="Proteomes" id="UP001174909">
    <property type="component" value="Unassembled WGS sequence"/>
</dbReference>
<keyword evidence="4 8" id="KW-0472">Membrane</keyword>
<dbReference type="SUPFAM" id="SSF53822">
    <property type="entry name" value="Periplasmic binding protein-like I"/>
    <property type="match status" value="1"/>
</dbReference>
<keyword evidence="11" id="KW-1185">Reference proteome</keyword>
<dbReference type="GO" id="GO:0004930">
    <property type="term" value="F:G protein-coupled receptor activity"/>
    <property type="evidence" value="ECO:0007669"/>
    <property type="project" value="InterPro"/>
</dbReference>
<dbReference type="PRINTS" id="PR00248">
    <property type="entry name" value="GPCRMGR"/>
</dbReference>
<evidence type="ECO:0000256" key="3">
    <source>
        <dbReference type="ARBA" id="ARBA00022989"/>
    </source>
</evidence>
<dbReference type="Pfam" id="PF01094">
    <property type="entry name" value="ANF_receptor"/>
    <property type="match status" value="2"/>
</dbReference>
<dbReference type="InterPro" id="IPR001828">
    <property type="entry name" value="ANF_lig-bd_rcpt"/>
</dbReference>
<comment type="subcellular location">
    <subcellularLocation>
        <location evidence="1">Membrane</location>
        <topology evidence="1">Multi-pass membrane protein</topology>
    </subcellularLocation>
</comment>
<reference evidence="10" key="1">
    <citation type="submission" date="2023-03" db="EMBL/GenBank/DDBJ databases">
        <authorList>
            <person name="Steffen K."/>
            <person name="Cardenas P."/>
        </authorList>
    </citation>
    <scope>NUCLEOTIDE SEQUENCE</scope>
</reference>
<feature type="region of interest" description="Disordered" evidence="7">
    <location>
        <begin position="696"/>
        <end position="721"/>
    </location>
</feature>
<feature type="transmembrane region" description="Helical" evidence="8">
    <location>
        <begin position="495"/>
        <end position="515"/>
    </location>
</feature>
<accession>A0AA35XBI7</accession>
<evidence type="ECO:0000313" key="10">
    <source>
        <dbReference type="EMBL" id="CAI8045385.1"/>
    </source>
</evidence>
<dbReference type="EMBL" id="CASHTH010003466">
    <property type="protein sequence ID" value="CAI8045385.1"/>
    <property type="molecule type" value="Genomic_DNA"/>
</dbReference>
<evidence type="ECO:0000256" key="5">
    <source>
        <dbReference type="ARBA" id="ARBA00023170"/>
    </source>
</evidence>
<feature type="transmembrane region" description="Helical" evidence="8">
    <location>
        <begin position="568"/>
        <end position="592"/>
    </location>
</feature>
<dbReference type="InterPro" id="IPR017978">
    <property type="entry name" value="GPCR_3_C"/>
</dbReference>
<dbReference type="CDD" id="cd06350">
    <property type="entry name" value="PBP1_GPCR_family_C-like"/>
    <property type="match status" value="1"/>
</dbReference>
<name>A0AA35XBI7_GEOBA</name>
<keyword evidence="3 8" id="KW-1133">Transmembrane helix</keyword>
<comment type="caution">
    <text evidence="10">The sequence shown here is derived from an EMBL/GenBank/DDBJ whole genome shotgun (WGS) entry which is preliminary data.</text>
</comment>
<dbReference type="InterPro" id="IPR028082">
    <property type="entry name" value="Peripla_BP_I"/>
</dbReference>
<evidence type="ECO:0000256" key="1">
    <source>
        <dbReference type="ARBA" id="ARBA00004141"/>
    </source>
</evidence>
<evidence type="ECO:0000256" key="2">
    <source>
        <dbReference type="ARBA" id="ARBA00022692"/>
    </source>
</evidence>
<dbReference type="InterPro" id="IPR050726">
    <property type="entry name" value="mGluR"/>
</dbReference>
<dbReference type="InterPro" id="IPR000337">
    <property type="entry name" value="GPCR_3"/>
</dbReference>
<feature type="domain" description="G-protein coupled receptors family 3 profile" evidence="9">
    <location>
        <begin position="457"/>
        <end position="700"/>
    </location>
</feature>
<gene>
    <name evidence="10" type="ORF">GBAR_LOCUS25103</name>
</gene>
<protein>
    <submittedName>
        <fullName evidence="10">Metabotropic glutamate receptor 3</fullName>
    </submittedName>
</protein>
<feature type="compositionally biased region" description="Polar residues" evidence="7">
    <location>
        <begin position="704"/>
        <end position="721"/>
    </location>
</feature>
<dbReference type="AlphaFoldDB" id="A0AA35XBI7"/>